<gene>
    <name evidence="2" type="ORF">NM04_17630</name>
</gene>
<dbReference type="EMBL" id="JSAB01000196">
    <property type="protein sequence ID" value="RNF29490.1"/>
    <property type="molecule type" value="Genomic_DNA"/>
</dbReference>
<feature type="signal peptide" evidence="1">
    <location>
        <begin position="1"/>
        <end position="33"/>
    </location>
</feature>
<dbReference type="AlphaFoldDB" id="A0A422QHQ8"/>
<evidence type="ECO:0000313" key="3">
    <source>
        <dbReference type="Proteomes" id="UP000283254"/>
    </source>
</evidence>
<dbReference type="Proteomes" id="UP000283254">
    <property type="component" value="Unassembled WGS sequence"/>
</dbReference>
<evidence type="ECO:0000256" key="1">
    <source>
        <dbReference type="SAM" id="SignalP"/>
    </source>
</evidence>
<protein>
    <submittedName>
        <fullName evidence="2">Uncharacterized protein</fullName>
    </submittedName>
</protein>
<name>A0A422QHQ8_9BURK</name>
<dbReference type="RefSeq" id="WP_123070779.1">
    <property type="nucleotide sequence ID" value="NZ_JSAB01000196.1"/>
</dbReference>
<accession>A0A422QHQ8</accession>
<keyword evidence="3" id="KW-1185">Reference proteome</keyword>
<feature type="chain" id="PRO_5018975955" evidence="1">
    <location>
        <begin position="34"/>
        <end position="175"/>
    </location>
</feature>
<organism evidence="2 3">
    <name type="scientific">Massilia aurea</name>
    <dbReference type="NCBI Taxonomy" id="373040"/>
    <lineage>
        <taxon>Bacteria</taxon>
        <taxon>Pseudomonadati</taxon>
        <taxon>Pseudomonadota</taxon>
        <taxon>Betaproteobacteria</taxon>
        <taxon>Burkholderiales</taxon>
        <taxon>Oxalobacteraceae</taxon>
        <taxon>Telluria group</taxon>
        <taxon>Massilia</taxon>
    </lineage>
</organism>
<comment type="caution">
    <text evidence="2">The sequence shown here is derived from an EMBL/GenBank/DDBJ whole genome shotgun (WGS) entry which is preliminary data.</text>
</comment>
<evidence type="ECO:0000313" key="2">
    <source>
        <dbReference type="EMBL" id="RNF29490.1"/>
    </source>
</evidence>
<keyword evidence="1" id="KW-0732">Signal</keyword>
<reference evidence="2" key="1">
    <citation type="submission" date="2014-10" db="EMBL/GenBank/DDBJ databases">
        <title>Massilia sp. genome.</title>
        <authorList>
            <person name="Xu B."/>
            <person name="Dai L."/>
            <person name="Huang Z."/>
        </authorList>
    </citation>
    <scope>NUCLEOTIDE SEQUENCE [LARGE SCALE GENOMIC DNA]</scope>
    <source>
        <strain evidence="2">CFS-1</strain>
    </source>
</reference>
<sequence>MRWPTFTFHRTALLAALLAALCTAGAAMPLAQAAGPSGFGAPVDAAQLDTLRGGFEIAGGLSLSLGIERVVSVNGEILARTNIAIPDLAAMTGDQARLAQNALGAAQLIQIGGNNYAAADLNLPNGATLLQNTLNGQDIRTATTITSTVNSMSLLKDMNFQSTIRDAVVRSPGTL</sequence>
<dbReference type="OrthoDB" id="5956306at2"/>
<proteinExistence type="predicted"/>